<proteinExistence type="predicted"/>
<dbReference type="Proteomes" id="UP000283090">
    <property type="component" value="Unassembled WGS sequence"/>
</dbReference>
<dbReference type="EMBL" id="SAEB01000009">
    <property type="protein sequence ID" value="RVD82373.1"/>
    <property type="molecule type" value="Genomic_DNA"/>
</dbReference>
<sequence>MFLLRLFLGYREGHTTLPDLTSRRPSLWSTGKVIPLPLLALSTGKLRLSRLLLNYLSFELPLPHFFSHVKIPISRSIETFF</sequence>
<dbReference type="AlphaFoldDB" id="A0A436ZUD6"/>
<dbReference type="RefSeq" id="XP_067487917.1">
    <property type="nucleotide sequence ID" value="XM_067636283.1"/>
</dbReference>
<evidence type="ECO:0000313" key="1">
    <source>
        <dbReference type="EMBL" id="RVD82373.1"/>
    </source>
</evidence>
<reference evidence="1 2" key="1">
    <citation type="submission" date="2019-01" db="EMBL/GenBank/DDBJ databases">
        <title>Intercellular communication is required for trap formation in the nematode-trapping fungus Duddingtonia flagrans.</title>
        <authorList>
            <person name="Youssar L."/>
            <person name="Wernet V."/>
            <person name="Hensel N."/>
            <person name="Hildebrandt H.-G."/>
            <person name="Fischer R."/>
        </authorList>
    </citation>
    <scope>NUCLEOTIDE SEQUENCE [LARGE SCALE GENOMIC DNA]</scope>
    <source>
        <strain evidence="1 2">CBS H-5679</strain>
    </source>
</reference>
<organism evidence="1 2">
    <name type="scientific">Arthrobotrys flagrans</name>
    <name type="common">Nematode-trapping fungus</name>
    <name type="synonym">Trichothecium flagrans</name>
    <dbReference type="NCBI Taxonomy" id="97331"/>
    <lineage>
        <taxon>Eukaryota</taxon>
        <taxon>Fungi</taxon>
        <taxon>Dikarya</taxon>
        <taxon>Ascomycota</taxon>
        <taxon>Pezizomycotina</taxon>
        <taxon>Orbiliomycetes</taxon>
        <taxon>Orbiliales</taxon>
        <taxon>Orbiliaceae</taxon>
        <taxon>Arthrobotrys</taxon>
    </lineage>
</organism>
<dbReference type="GeneID" id="93589110"/>
<evidence type="ECO:0000313" key="2">
    <source>
        <dbReference type="Proteomes" id="UP000283090"/>
    </source>
</evidence>
<keyword evidence="2" id="KW-1185">Reference proteome</keyword>
<name>A0A436ZUD6_ARTFL</name>
<comment type="caution">
    <text evidence="1">The sequence shown here is derived from an EMBL/GenBank/DDBJ whole genome shotgun (WGS) entry which is preliminary data.</text>
</comment>
<dbReference type="VEuPathDB" id="FungiDB:DFL_006799"/>
<protein>
    <submittedName>
        <fullName evidence="1">Uncharacterized protein</fullName>
    </submittedName>
</protein>
<accession>A0A436ZUD6</accession>
<gene>
    <name evidence="1" type="ORF">DFL_006799</name>
</gene>